<dbReference type="RefSeq" id="WP_146958024.1">
    <property type="nucleotide sequence ID" value="NZ_CP042467.1"/>
</dbReference>
<dbReference type="Proteomes" id="UP000321595">
    <property type="component" value="Chromosome"/>
</dbReference>
<evidence type="ECO:0000256" key="1">
    <source>
        <dbReference type="SAM" id="SignalP"/>
    </source>
</evidence>
<evidence type="ECO:0000313" key="3">
    <source>
        <dbReference type="Proteomes" id="UP000321595"/>
    </source>
</evidence>
<proteinExistence type="predicted"/>
<name>A0A5B8XL87_9DELT</name>
<dbReference type="EMBL" id="CP042467">
    <property type="protein sequence ID" value="QED26520.1"/>
    <property type="molecule type" value="Genomic_DNA"/>
</dbReference>
<dbReference type="OrthoDB" id="5526737at2"/>
<reference evidence="2 3" key="1">
    <citation type="submission" date="2019-08" db="EMBL/GenBank/DDBJ databases">
        <authorList>
            <person name="Liang Q."/>
        </authorList>
    </citation>
    <scope>NUCLEOTIDE SEQUENCE [LARGE SCALE GENOMIC DNA]</scope>
    <source>
        <strain evidence="2 3">V1718</strain>
    </source>
</reference>
<protein>
    <submittedName>
        <fullName evidence="2">Uncharacterized protein</fullName>
    </submittedName>
</protein>
<keyword evidence="3" id="KW-1185">Reference proteome</keyword>
<dbReference type="AlphaFoldDB" id="A0A5B8XL87"/>
<organism evidence="2 3">
    <name type="scientific">Microvenator marinus</name>
    <dbReference type="NCBI Taxonomy" id="2600177"/>
    <lineage>
        <taxon>Bacteria</taxon>
        <taxon>Deltaproteobacteria</taxon>
        <taxon>Bradymonadales</taxon>
        <taxon>Microvenatoraceae</taxon>
        <taxon>Microvenator</taxon>
    </lineage>
</organism>
<feature type="signal peptide" evidence="1">
    <location>
        <begin position="1"/>
        <end position="22"/>
    </location>
</feature>
<dbReference type="KEGG" id="bbae:FRD01_04505"/>
<keyword evidence="1" id="KW-0732">Signal</keyword>
<accession>A0A5B8XL87</accession>
<feature type="chain" id="PRO_5023010070" evidence="1">
    <location>
        <begin position="23"/>
        <end position="199"/>
    </location>
</feature>
<sequence>MRCMIFATIFISCLLFASAATARVPDVREVQQAALNAHKLNDDQLDRWSSRARLANLVPQVTFGADFGFDDVESEDYRELLANTDDELLFKTLQSDSKTQRGQDWGFKVGLTWKPAGLIFDSAELSAARVERINAVHRTKLLEEVTHLFFEWRDAERQSQRAPHEDRERQITRSELAAARLDALTNGWFRHTLREGGEK</sequence>
<evidence type="ECO:0000313" key="2">
    <source>
        <dbReference type="EMBL" id="QED26520.1"/>
    </source>
</evidence>
<gene>
    <name evidence="2" type="ORF">FRD01_04505</name>
</gene>